<dbReference type="Proteomes" id="UP000823749">
    <property type="component" value="Chromosome 7"/>
</dbReference>
<dbReference type="PANTHER" id="PTHR33101">
    <property type="entry name" value="ROP GUANINE NUCLEOTIDE EXCHANGE FACTOR 1"/>
    <property type="match status" value="1"/>
</dbReference>
<dbReference type="PROSITE" id="PS51334">
    <property type="entry name" value="PRONE"/>
    <property type="match status" value="1"/>
</dbReference>
<evidence type="ECO:0000256" key="1">
    <source>
        <dbReference type="ARBA" id="ARBA00022658"/>
    </source>
</evidence>
<comment type="caution">
    <text evidence="5">The sequence shown here is derived from an EMBL/GenBank/DDBJ whole genome shotgun (WGS) entry which is preliminary data.</text>
</comment>
<feature type="region of interest" description="Disordered" evidence="3">
    <location>
        <begin position="1"/>
        <end position="29"/>
    </location>
</feature>
<reference evidence="5" key="1">
    <citation type="submission" date="2020-08" db="EMBL/GenBank/DDBJ databases">
        <title>Plant Genome Project.</title>
        <authorList>
            <person name="Zhang R.-G."/>
        </authorList>
    </citation>
    <scope>NUCLEOTIDE SEQUENCE</scope>
    <source>
        <strain evidence="5">WSP0</strain>
        <tissue evidence="5">Leaf</tissue>
    </source>
</reference>
<dbReference type="PANTHER" id="PTHR33101:SF47">
    <property type="entry name" value="ROP GUANINE NUCLEOTIDE EXCHANGE FACTOR 2-RELATED"/>
    <property type="match status" value="1"/>
</dbReference>
<keyword evidence="6" id="KW-1185">Reference proteome</keyword>
<dbReference type="FunFam" id="1.20.58.2010:FF:000003">
    <property type="entry name" value="Rop guanine nucleotide exchange factor 14"/>
    <property type="match status" value="1"/>
</dbReference>
<dbReference type="GO" id="GO:0005085">
    <property type="term" value="F:guanyl-nucleotide exchange factor activity"/>
    <property type="evidence" value="ECO:0007669"/>
    <property type="project" value="UniProtKB-UniRule"/>
</dbReference>
<proteinExistence type="predicted"/>
<evidence type="ECO:0000256" key="3">
    <source>
        <dbReference type="SAM" id="MobiDB-lite"/>
    </source>
</evidence>
<feature type="compositionally biased region" description="Polar residues" evidence="3">
    <location>
        <begin position="1"/>
        <end position="23"/>
    </location>
</feature>
<dbReference type="Pfam" id="PF03759">
    <property type="entry name" value="PRONE"/>
    <property type="match status" value="2"/>
</dbReference>
<feature type="domain" description="PRONE" evidence="4">
    <location>
        <begin position="93"/>
        <end position="508"/>
    </location>
</feature>
<protein>
    <recommendedName>
        <fullName evidence="4">PRONE domain-containing protein</fullName>
    </recommendedName>
</protein>
<evidence type="ECO:0000259" key="4">
    <source>
        <dbReference type="PROSITE" id="PS51334"/>
    </source>
</evidence>
<dbReference type="EMBL" id="JACTNZ010000007">
    <property type="protein sequence ID" value="KAG5538381.1"/>
    <property type="molecule type" value="Genomic_DNA"/>
</dbReference>
<gene>
    <name evidence="5" type="ORF">RHGRI_019082</name>
</gene>
<dbReference type="AlphaFoldDB" id="A0AAV6JB10"/>
<keyword evidence="1 2" id="KW-0344">Guanine-nucleotide releasing factor</keyword>
<organism evidence="5 6">
    <name type="scientific">Rhododendron griersonianum</name>
    <dbReference type="NCBI Taxonomy" id="479676"/>
    <lineage>
        <taxon>Eukaryota</taxon>
        <taxon>Viridiplantae</taxon>
        <taxon>Streptophyta</taxon>
        <taxon>Embryophyta</taxon>
        <taxon>Tracheophyta</taxon>
        <taxon>Spermatophyta</taxon>
        <taxon>Magnoliopsida</taxon>
        <taxon>eudicotyledons</taxon>
        <taxon>Gunneridae</taxon>
        <taxon>Pentapetalae</taxon>
        <taxon>asterids</taxon>
        <taxon>Ericales</taxon>
        <taxon>Ericaceae</taxon>
        <taxon>Ericoideae</taxon>
        <taxon>Rhodoreae</taxon>
        <taxon>Rhododendron</taxon>
    </lineage>
</organism>
<name>A0AAV6JB10_9ERIC</name>
<accession>A0AAV6JB10</accession>
<evidence type="ECO:0000313" key="5">
    <source>
        <dbReference type="EMBL" id="KAG5538381.1"/>
    </source>
</evidence>
<evidence type="ECO:0000256" key="2">
    <source>
        <dbReference type="PROSITE-ProRule" id="PRU00663"/>
    </source>
</evidence>
<dbReference type="Gene3D" id="1.20.58.2010">
    <property type="entry name" value="PRONE domain, subdomain 1"/>
    <property type="match status" value="2"/>
</dbReference>
<dbReference type="FunFam" id="1.20.58.2010:FF:000001">
    <property type="entry name" value="Rop guanine nucleotide exchange factor 14"/>
    <property type="match status" value="1"/>
</dbReference>
<evidence type="ECO:0000313" key="6">
    <source>
        <dbReference type="Proteomes" id="UP000823749"/>
    </source>
</evidence>
<sequence>MDSFSISDENSHPGYQSSLSSTDQTDHSPTRTTLYSVLSIDSFAHYRTNSEISCFSELTTEESSYPETPSLAWLLTKSPKLDRRGLAHVDYDPVDLGDKTVELETMKERFSKLLLGEDMSGSGKGVCTAVAISNAMTNLYETNDLFGLYAQELLVKSEQVKEWLEGLPVEAGRVTGASVFGNHLRLEPLHPEKKLMWRREMNCLLSVCDYIVELVPKSKDLHDGTTLEVMAGMPRSDIYINLPALRKLDTMLLEILEGFQEMEFWYVEQGSMSGNSSRPGSFRRIVQPLQRQEEKWWLPVPCVPSGGLSEKLRKHLRHKRDCAKQIQKAAMAINGSVLAEMEIPDTYLASLPKSGKASVGETIYRYINTADKFSPNHLLDHLNISSELEALELADKVEASIYTWRRKACVSQSKSSWELVKDFMSEVDRTDKNQVLAERAEVLLYCLKQRYPELSQTSLDTSKIQYNRDVGQAILESYSRVLEGLAFNTVAWIEDVLFVDKSTKAQDP</sequence>
<dbReference type="InterPro" id="IPR038937">
    <property type="entry name" value="RopGEF"/>
</dbReference>
<dbReference type="InterPro" id="IPR005512">
    <property type="entry name" value="PRONE_dom"/>
</dbReference>